<dbReference type="Pfam" id="PF01022">
    <property type="entry name" value="HTH_5"/>
    <property type="match status" value="1"/>
</dbReference>
<dbReference type="EMBL" id="RJQC01000001">
    <property type="protein sequence ID" value="RNM31773.1"/>
    <property type="molecule type" value="Genomic_DNA"/>
</dbReference>
<evidence type="ECO:0000256" key="1">
    <source>
        <dbReference type="ARBA" id="ARBA00023015"/>
    </source>
</evidence>
<evidence type="ECO:0000259" key="4">
    <source>
        <dbReference type="PROSITE" id="PS50987"/>
    </source>
</evidence>
<dbReference type="InterPro" id="IPR036388">
    <property type="entry name" value="WH-like_DNA-bd_sf"/>
</dbReference>
<organism evidence="5 6">
    <name type="scientific">Absicoccus porci</name>
    <dbReference type="NCBI Taxonomy" id="2486576"/>
    <lineage>
        <taxon>Bacteria</taxon>
        <taxon>Bacillati</taxon>
        <taxon>Bacillota</taxon>
        <taxon>Erysipelotrichia</taxon>
        <taxon>Erysipelotrichales</taxon>
        <taxon>Erysipelotrichaceae</taxon>
        <taxon>Absicoccus</taxon>
    </lineage>
</organism>
<keyword evidence="2" id="KW-0238">DNA-binding</keyword>
<dbReference type="PANTHER" id="PTHR43132">
    <property type="entry name" value="ARSENICAL RESISTANCE OPERON REPRESSOR ARSR-RELATED"/>
    <property type="match status" value="1"/>
</dbReference>
<dbReference type="PANTHER" id="PTHR43132:SF6">
    <property type="entry name" value="HTH-TYPE TRANSCRIPTIONAL REPRESSOR CZRA"/>
    <property type="match status" value="1"/>
</dbReference>
<accession>A0A3N0I445</accession>
<dbReference type="RefSeq" id="WP_128519934.1">
    <property type="nucleotide sequence ID" value="NZ_JALFCT010000030.1"/>
</dbReference>
<dbReference type="AlphaFoldDB" id="A0A3N0I445"/>
<name>A0A3N0I445_9FIRM</name>
<dbReference type="PROSITE" id="PS50987">
    <property type="entry name" value="HTH_ARSR_2"/>
    <property type="match status" value="1"/>
</dbReference>
<dbReference type="PRINTS" id="PR00778">
    <property type="entry name" value="HTHARSR"/>
</dbReference>
<dbReference type="Proteomes" id="UP000276568">
    <property type="component" value="Unassembled WGS sequence"/>
</dbReference>
<proteinExistence type="predicted"/>
<dbReference type="SUPFAM" id="SSF46785">
    <property type="entry name" value="Winged helix' DNA-binding domain"/>
    <property type="match status" value="1"/>
</dbReference>
<gene>
    <name evidence="5" type="ORF">EDX97_04255</name>
</gene>
<reference evidence="5 6" key="1">
    <citation type="submission" date="2018-11" db="EMBL/GenBank/DDBJ databases">
        <title>Clostridium sp. nov., a member of the family Erysipelotrichaceae isolated from pig faeces.</title>
        <authorList>
            <person name="Chang Y.-H."/>
        </authorList>
    </citation>
    <scope>NUCLEOTIDE SEQUENCE [LARGE SCALE GENOMIC DNA]</scope>
    <source>
        <strain evidence="5 6">YH-panp20</strain>
    </source>
</reference>
<keyword evidence="3" id="KW-0804">Transcription</keyword>
<evidence type="ECO:0000313" key="6">
    <source>
        <dbReference type="Proteomes" id="UP000276568"/>
    </source>
</evidence>
<dbReference type="GO" id="GO:0003700">
    <property type="term" value="F:DNA-binding transcription factor activity"/>
    <property type="evidence" value="ECO:0007669"/>
    <property type="project" value="InterPro"/>
</dbReference>
<keyword evidence="6" id="KW-1185">Reference proteome</keyword>
<sequence>MTKTLPHHHQENEQEIIEHIPSPETINTVAAAMKQLGDPTRLRIFWFLCHAQECVINIAAAVDMSSPAVSHHLRLLKDAGLITSERHGKEMYYKAADSELVDTLHHVIEKVAKVSCPSNGEKNR</sequence>
<dbReference type="InterPro" id="IPR011991">
    <property type="entry name" value="ArsR-like_HTH"/>
</dbReference>
<protein>
    <submittedName>
        <fullName evidence="5">ArsR family transcriptional regulator</fullName>
    </submittedName>
</protein>
<dbReference type="InterPro" id="IPR036390">
    <property type="entry name" value="WH_DNA-bd_sf"/>
</dbReference>
<evidence type="ECO:0000256" key="3">
    <source>
        <dbReference type="ARBA" id="ARBA00023163"/>
    </source>
</evidence>
<keyword evidence="1" id="KW-0805">Transcription regulation</keyword>
<dbReference type="OrthoDB" id="9798835at2"/>
<dbReference type="InterPro" id="IPR001845">
    <property type="entry name" value="HTH_ArsR_DNA-bd_dom"/>
</dbReference>
<comment type="caution">
    <text evidence="5">The sequence shown here is derived from an EMBL/GenBank/DDBJ whole genome shotgun (WGS) entry which is preliminary data.</text>
</comment>
<evidence type="ECO:0000256" key="2">
    <source>
        <dbReference type="ARBA" id="ARBA00023125"/>
    </source>
</evidence>
<evidence type="ECO:0000313" key="5">
    <source>
        <dbReference type="EMBL" id="RNM31773.1"/>
    </source>
</evidence>
<dbReference type="SMART" id="SM00418">
    <property type="entry name" value="HTH_ARSR"/>
    <property type="match status" value="1"/>
</dbReference>
<dbReference type="NCBIfam" id="NF033788">
    <property type="entry name" value="HTH_metalloreg"/>
    <property type="match status" value="1"/>
</dbReference>
<dbReference type="CDD" id="cd00090">
    <property type="entry name" value="HTH_ARSR"/>
    <property type="match status" value="1"/>
</dbReference>
<feature type="domain" description="HTH arsR-type" evidence="4">
    <location>
        <begin position="21"/>
        <end position="115"/>
    </location>
</feature>
<dbReference type="GO" id="GO:0003677">
    <property type="term" value="F:DNA binding"/>
    <property type="evidence" value="ECO:0007669"/>
    <property type="project" value="UniProtKB-KW"/>
</dbReference>
<dbReference type="Gene3D" id="1.10.10.10">
    <property type="entry name" value="Winged helix-like DNA-binding domain superfamily/Winged helix DNA-binding domain"/>
    <property type="match status" value="1"/>
</dbReference>
<dbReference type="InterPro" id="IPR051011">
    <property type="entry name" value="Metal_resp_trans_reg"/>
</dbReference>